<dbReference type="OrthoDB" id="2427869at2759"/>
<keyword evidence="7" id="KW-1185">Reference proteome</keyword>
<sequence>MSASAKVDTTLMGSVPPLLLLLVVCSELQVTLPGLITLHCLVHPCDNPLRRIFSITINKNKRVFDLKVFTKKRRSPEFDHLPVINLWLYRTSLPGNDEFQQQIDDPNLDDKQLLLDPPQELAEIFPSVPEKRHIHVIVQPPLSSEVVSLVEERAAYLTKNSPETPSIGASPAKFSETQKSDVYLCHRPLAAYDPVPVTLLEPIFSQFVDDCRVYEPTGEDSRFVLELSRQMSRSYFSVKERMETFRGLFSSYTATADSTQFVAGGHLVAGKFLAAIAVGTNEIGTDNNDPFAQGLIRYHQFIEQLDNSADKVTELRSVVPCFHIVVFGACVGIAGSVFTTKIQYDALVPIIPLFCHPTDDMQEMAARTFGALKIALEKLKDMGNLVFFGKTDCAWKVDCDRVPICIKFVRRYSPEAHRFCASKGHAPELIAYEKLPGAWYMVVMGDLDIDPYSRISSYKQFVPRFYPPSDLKEMEEAVTALIK</sequence>
<dbReference type="InParanoid" id="A0A0C3CZY4"/>
<evidence type="ECO:0000256" key="4">
    <source>
        <dbReference type="SAM" id="SignalP"/>
    </source>
</evidence>
<feature type="signal peptide" evidence="4">
    <location>
        <begin position="1"/>
        <end position="33"/>
    </location>
</feature>
<name>A0A0C3CZY4_9AGAM</name>
<dbReference type="EMBL" id="KN822163">
    <property type="protein sequence ID" value="KIM54090.1"/>
    <property type="molecule type" value="Genomic_DNA"/>
</dbReference>
<reference evidence="7" key="2">
    <citation type="submission" date="2015-01" db="EMBL/GenBank/DDBJ databases">
        <title>Evolutionary Origins and Diversification of the Mycorrhizal Mutualists.</title>
        <authorList>
            <consortium name="DOE Joint Genome Institute"/>
            <consortium name="Mycorrhizal Genomics Consortium"/>
            <person name="Kohler A."/>
            <person name="Kuo A."/>
            <person name="Nagy L.G."/>
            <person name="Floudas D."/>
            <person name="Copeland A."/>
            <person name="Barry K.W."/>
            <person name="Cichocki N."/>
            <person name="Veneault-Fourrey C."/>
            <person name="LaButti K."/>
            <person name="Lindquist E.A."/>
            <person name="Lipzen A."/>
            <person name="Lundell T."/>
            <person name="Morin E."/>
            <person name="Murat C."/>
            <person name="Riley R."/>
            <person name="Ohm R."/>
            <person name="Sun H."/>
            <person name="Tunlid A."/>
            <person name="Henrissat B."/>
            <person name="Grigoriev I.V."/>
            <person name="Hibbett D.S."/>
            <person name="Martin F."/>
        </authorList>
    </citation>
    <scope>NUCLEOTIDE SEQUENCE [LARGE SCALE GENOMIC DNA]</scope>
    <source>
        <strain evidence="7">Foug A</strain>
    </source>
</reference>
<dbReference type="GO" id="GO:0043657">
    <property type="term" value="C:host cell"/>
    <property type="evidence" value="ECO:0007669"/>
    <property type="project" value="UniProtKB-SubCell"/>
</dbReference>
<dbReference type="HOGENOM" id="CLU_013871_2_3_1"/>
<protein>
    <recommendedName>
        <fullName evidence="5">Crinkler effector protein N-terminal domain-containing protein</fullName>
    </recommendedName>
</protein>
<evidence type="ECO:0000256" key="3">
    <source>
        <dbReference type="ARBA" id="ARBA00022525"/>
    </source>
</evidence>
<keyword evidence="3" id="KW-0964">Secreted</keyword>
<evidence type="ECO:0000313" key="6">
    <source>
        <dbReference type="EMBL" id="KIM54090.1"/>
    </source>
</evidence>
<evidence type="ECO:0000259" key="5">
    <source>
        <dbReference type="Pfam" id="PF20147"/>
    </source>
</evidence>
<organism evidence="6 7">
    <name type="scientific">Scleroderma citrinum Foug A</name>
    <dbReference type="NCBI Taxonomy" id="1036808"/>
    <lineage>
        <taxon>Eukaryota</taxon>
        <taxon>Fungi</taxon>
        <taxon>Dikarya</taxon>
        <taxon>Basidiomycota</taxon>
        <taxon>Agaricomycotina</taxon>
        <taxon>Agaricomycetes</taxon>
        <taxon>Agaricomycetidae</taxon>
        <taxon>Boletales</taxon>
        <taxon>Sclerodermatineae</taxon>
        <taxon>Sclerodermataceae</taxon>
        <taxon>Scleroderma</taxon>
    </lineage>
</organism>
<accession>A0A0C3CZY4</accession>
<dbReference type="Proteomes" id="UP000053989">
    <property type="component" value="Unassembled WGS sequence"/>
</dbReference>
<reference evidence="6 7" key="1">
    <citation type="submission" date="2014-04" db="EMBL/GenBank/DDBJ databases">
        <authorList>
            <consortium name="DOE Joint Genome Institute"/>
            <person name="Kuo A."/>
            <person name="Kohler A."/>
            <person name="Nagy L.G."/>
            <person name="Floudas D."/>
            <person name="Copeland A."/>
            <person name="Barry K.W."/>
            <person name="Cichocki N."/>
            <person name="Veneault-Fourrey C."/>
            <person name="LaButti K."/>
            <person name="Lindquist E.A."/>
            <person name="Lipzen A."/>
            <person name="Lundell T."/>
            <person name="Morin E."/>
            <person name="Murat C."/>
            <person name="Sun H."/>
            <person name="Tunlid A."/>
            <person name="Henrissat B."/>
            <person name="Grigoriev I.V."/>
            <person name="Hibbett D.S."/>
            <person name="Martin F."/>
            <person name="Nordberg H.P."/>
            <person name="Cantor M.N."/>
            <person name="Hua S.X."/>
        </authorList>
    </citation>
    <scope>NUCLEOTIDE SEQUENCE [LARGE SCALE GENOMIC DNA]</scope>
    <source>
        <strain evidence="6 7">Foug A</strain>
    </source>
</reference>
<feature type="domain" description="Crinkler effector protein N-terminal" evidence="5">
    <location>
        <begin position="36"/>
        <end position="139"/>
    </location>
</feature>
<gene>
    <name evidence="6" type="ORF">SCLCIDRAFT_11421</name>
</gene>
<dbReference type="AlphaFoldDB" id="A0A0C3CZY4"/>
<evidence type="ECO:0000256" key="1">
    <source>
        <dbReference type="ARBA" id="ARBA00004340"/>
    </source>
</evidence>
<comment type="subcellular location">
    <subcellularLocation>
        <location evidence="1">Host cell</location>
    </subcellularLocation>
    <subcellularLocation>
        <location evidence="2">Secreted</location>
    </subcellularLocation>
</comment>
<evidence type="ECO:0000256" key="2">
    <source>
        <dbReference type="ARBA" id="ARBA00004613"/>
    </source>
</evidence>
<dbReference type="Pfam" id="PF20147">
    <property type="entry name" value="Crinkler"/>
    <property type="match status" value="1"/>
</dbReference>
<proteinExistence type="predicted"/>
<dbReference type="GO" id="GO:0005576">
    <property type="term" value="C:extracellular region"/>
    <property type="evidence" value="ECO:0007669"/>
    <property type="project" value="UniProtKB-SubCell"/>
</dbReference>
<feature type="chain" id="PRO_5002173455" description="Crinkler effector protein N-terminal domain-containing protein" evidence="4">
    <location>
        <begin position="34"/>
        <end position="483"/>
    </location>
</feature>
<keyword evidence="4" id="KW-0732">Signal</keyword>
<evidence type="ECO:0000313" key="7">
    <source>
        <dbReference type="Proteomes" id="UP000053989"/>
    </source>
</evidence>
<dbReference type="InterPro" id="IPR045379">
    <property type="entry name" value="Crinkler_N"/>
</dbReference>